<evidence type="ECO:0000313" key="8">
    <source>
        <dbReference type="Proteomes" id="UP000826271"/>
    </source>
</evidence>
<dbReference type="GO" id="GO:0016020">
    <property type="term" value="C:membrane"/>
    <property type="evidence" value="ECO:0007669"/>
    <property type="project" value="UniProtKB-SubCell"/>
</dbReference>
<reference evidence="7" key="1">
    <citation type="submission" date="2019-10" db="EMBL/GenBank/DDBJ databases">
        <authorList>
            <person name="Zhang R."/>
            <person name="Pan Y."/>
            <person name="Wang J."/>
            <person name="Ma R."/>
            <person name="Yu S."/>
        </authorList>
    </citation>
    <scope>NUCLEOTIDE SEQUENCE</scope>
    <source>
        <strain evidence="7">LA-IB0</strain>
        <tissue evidence="7">Leaf</tissue>
    </source>
</reference>
<feature type="coiled-coil region" evidence="5">
    <location>
        <begin position="120"/>
        <end position="185"/>
    </location>
</feature>
<dbReference type="PANTHER" id="PTHR31422">
    <property type="entry name" value="BNAANNG28530D PROTEIN"/>
    <property type="match status" value="1"/>
</dbReference>
<protein>
    <recommendedName>
        <fullName evidence="6">GTD-binding domain-containing protein</fullName>
    </recommendedName>
</protein>
<dbReference type="EMBL" id="WHWC01000019">
    <property type="protein sequence ID" value="KAG8364164.1"/>
    <property type="molecule type" value="Genomic_DNA"/>
</dbReference>
<dbReference type="PANTHER" id="PTHR31422:SF2">
    <property type="entry name" value="PROTEIN FLOURY 1-LIKE"/>
    <property type="match status" value="1"/>
</dbReference>
<evidence type="ECO:0000256" key="5">
    <source>
        <dbReference type="SAM" id="Coils"/>
    </source>
</evidence>
<feature type="domain" description="GTD-binding" evidence="6">
    <location>
        <begin position="114"/>
        <end position="212"/>
    </location>
</feature>
<keyword evidence="8" id="KW-1185">Reference proteome</keyword>
<dbReference type="InterPro" id="IPR007656">
    <property type="entry name" value="GTD-bd"/>
</dbReference>
<keyword evidence="5" id="KW-0175">Coiled coil</keyword>
<keyword evidence="3" id="KW-1133">Transmembrane helix</keyword>
<evidence type="ECO:0000256" key="4">
    <source>
        <dbReference type="ARBA" id="ARBA00023136"/>
    </source>
</evidence>
<name>A0AAV6W367_9LAMI</name>
<evidence type="ECO:0000256" key="2">
    <source>
        <dbReference type="ARBA" id="ARBA00022692"/>
    </source>
</evidence>
<proteinExistence type="predicted"/>
<evidence type="ECO:0000313" key="7">
    <source>
        <dbReference type="EMBL" id="KAG8364164.1"/>
    </source>
</evidence>
<comment type="caution">
    <text evidence="7">The sequence shown here is derived from an EMBL/GenBank/DDBJ whole genome shotgun (WGS) entry which is preliminary data.</text>
</comment>
<evidence type="ECO:0000256" key="3">
    <source>
        <dbReference type="ARBA" id="ARBA00022989"/>
    </source>
</evidence>
<organism evidence="7 8">
    <name type="scientific">Buddleja alternifolia</name>
    <dbReference type="NCBI Taxonomy" id="168488"/>
    <lineage>
        <taxon>Eukaryota</taxon>
        <taxon>Viridiplantae</taxon>
        <taxon>Streptophyta</taxon>
        <taxon>Embryophyta</taxon>
        <taxon>Tracheophyta</taxon>
        <taxon>Spermatophyta</taxon>
        <taxon>Magnoliopsida</taxon>
        <taxon>eudicotyledons</taxon>
        <taxon>Gunneridae</taxon>
        <taxon>Pentapetalae</taxon>
        <taxon>asterids</taxon>
        <taxon>lamiids</taxon>
        <taxon>Lamiales</taxon>
        <taxon>Scrophulariaceae</taxon>
        <taxon>Buddlejeae</taxon>
        <taxon>Buddleja</taxon>
    </lineage>
</organism>
<accession>A0AAV6W367</accession>
<evidence type="ECO:0000256" key="1">
    <source>
        <dbReference type="ARBA" id="ARBA00004370"/>
    </source>
</evidence>
<gene>
    <name evidence="7" type="ORF">BUALT_Bualt19G0098600</name>
</gene>
<evidence type="ECO:0000259" key="6">
    <source>
        <dbReference type="PROSITE" id="PS51775"/>
    </source>
</evidence>
<keyword evidence="4" id="KW-0472">Membrane</keyword>
<dbReference type="AlphaFoldDB" id="A0AAV6W367"/>
<keyword evidence="2" id="KW-0812">Transmembrane</keyword>
<dbReference type="PROSITE" id="PS51775">
    <property type="entry name" value="GTD_BINDING"/>
    <property type="match status" value="1"/>
</dbReference>
<dbReference type="GO" id="GO:0080115">
    <property type="term" value="F:myosin XI tail binding"/>
    <property type="evidence" value="ECO:0007669"/>
    <property type="project" value="UniProtKB-ARBA"/>
</dbReference>
<sequence>MDEVSFLKHIISDCESGYVFFLLENIKEVSEVLGLLMLFAFGFKSLSDWFWRSLVQFLCHLRGKLRNGFFSKNVFDGKCLLSKFSKENREHSNLHLDPDEKMSTESDGEFDAECDVSVLRKTIQIERRRANAAFEELEKERAASATAAEEAMAMILRLQREKSSIEMESNQYRRLAEEKQFHDEEVIRSLQWLVWRHESEMNVFDDQLKSCTMKSEDVENLLYCCSLDFNDSPSKLSSRSSDSEQRQSVVVTGEWWGLASGAMEEGACESEAKRGIFV</sequence>
<dbReference type="Pfam" id="PF04576">
    <property type="entry name" value="Zein-binding"/>
    <property type="match status" value="1"/>
</dbReference>
<dbReference type="Proteomes" id="UP000826271">
    <property type="component" value="Unassembled WGS sequence"/>
</dbReference>
<comment type="subcellular location">
    <subcellularLocation>
        <location evidence="1">Membrane</location>
    </subcellularLocation>
</comment>